<name>A0AAD5WL26_PARTN</name>
<dbReference type="InterPro" id="IPR017137">
    <property type="entry name" value="Arg-tRNA-P_Trfase_1_euk"/>
</dbReference>
<keyword evidence="5" id="KW-0012">Acyltransferase</keyword>
<dbReference type="Pfam" id="PF04377">
    <property type="entry name" value="ATE_C"/>
    <property type="match status" value="1"/>
</dbReference>
<dbReference type="InterPro" id="IPR030700">
    <property type="entry name" value="N-end_Aminoacyl_Trfase"/>
</dbReference>
<evidence type="ECO:0000259" key="8">
    <source>
        <dbReference type="Pfam" id="PF04377"/>
    </source>
</evidence>
<evidence type="ECO:0000313" key="10">
    <source>
        <dbReference type="Proteomes" id="UP001196413"/>
    </source>
</evidence>
<evidence type="ECO:0000256" key="1">
    <source>
        <dbReference type="ARBA" id="ARBA00009991"/>
    </source>
</evidence>
<proteinExistence type="inferred from homology"/>
<evidence type="ECO:0000313" key="9">
    <source>
        <dbReference type="EMBL" id="KAJ1373746.1"/>
    </source>
</evidence>
<organism evidence="9 10">
    <name type="scientific">Parelaphostrongylus tenuis</name>
    <name type="common">Meningeal worm</name>
    <dbReference type="NCBI Taxonomy" id="148309"/>
    <lineage>
        <taxon>Eukaryota</taxon>
        <taxon>Metazoa</taxon>
        <taxon>Ecdysozoa</taxon>
        <taxon>Nematoda</taxon>
        <taxon>Chromadorea</taxon>
        <taxon>Rhabditida</taxon>
        <taxon>Rhabditina</taxon>
        <taxon>Rhabditomorpha</taxon>
        <taxon>Strongyloidea</taxon>
        <taxon>Metastrongylidae</taxon>
        <taxon>Parelaphostrongylus</taxon>
    </lineage>
</organism>
<dbReference type="InterPro" id="IPR007472">
    <property type="entry name" value="N-end_Aminoacyl_Trfase_C"/>
</dbReference>
<dbReference type="Proteomes" id="UP001196413">
    <property type="component" value="Unassembled WGS sequence"/>
</dbReference>
<dbReference type="AlphaFoldDB" id="A0AAD5WL26"/>
<dbReference type="PANTHER" id="PTHR21367:SF1">
    <property type="entry name" value="ARGINYL-TRNA--PROTEIN TRANSFERASE 1"/>
    <property type="match status" value="1"/>
</dbReference>
<dbReference type="GO" id="GO:0005737">
    <property type="term" value="C:cytoplasm"/>
    <property type="evidence" value="ECO:0007669"/>
    <property type="project" value="TreeGrafter"/>
</dbReference>
<dbReference type="GO" id="GO:0004057">
    <property type="term" value="F:arginyl-tRNA--protein transferase activity"/>
    <property type="evidence" value="ECO:0007669"/>
    <property type="project" value="UniProtKB-EC"/>
</dbReference>
<evidence type="ECO:0000256" key="2">
    <source>
        <dbReference type="ARBA" id="ARBA00012025"/>
    </source>
</evidence>
<evidence type="ECO:0000256" key="4">
    <source>
        <dbReference type="ARBA" id="ARBA00022786"/>
    </source>
</evidence>
<protein>
    <recommendedName>
        <fullName evidence="2">arginyltransferase</fullName>
        <ecNumber evidence="2">2.3.2.8</ecNumber>
    </recommendedName>
</protein>
<feature type="compositionally biased region" description="Basic and acidic residues" evidence="6">
    <location>
        <begin position="132"/>
        <end position="144"/>
    </location>
</feature>
<dbReference type="Pfam" id="PF04376">
    <property type="entry name" value="ATE_N"/>
    <property type="match status" value="1"/>
</dbReference>
<reference evidence="9" key="1">
    <citation type="submission" date="2021-06" db="EMBL/GenBank/DDBJ databases">
        <title>Parelaphostrongylus tenuis whole genome reference sequence.</title>
        <authorList>
            <person name="Garwood T.J."/>
            <person name="Larsen P.A."/>
            <person name="Fountain-Jones N.M."/>
            <person name="Garbe J.R."/>
            <person name="Macchietto M.G."/>
            <person name="Kania S.A."/>
            <person name="Gerhold R.W."/>
            <person name="Richards J.E."/>
            <person name="Wolf T.M."/>
        </authorList>
    </citation>
    <scope>NUCLEOTIDE SEQUENCE</scope>
    <source>
        <strain evidence="9">MNPRO001-30</strain>
        <tissue evidence="9">Meninges</tissue>
    </source>
</reference>
<comment type="similarity">
    <text evidence="1">Belongs to the R-transferase family.</text>
</comment>
<keyword evidence="10" id="KW-1185">Reference proteome</keyword>
<comment type="caution">
    <text evidence="9">The sequence shown here is derived from an EMBL/GenBank/DDBJ whole genome shotgun (WGS) entry which is preliminary data.</text>
</comment>
<evidence type="ECO:0000256" key="5">
    <source>
        <dbReference type="ARBA" id="ARBA00023315"/>
    </source>
</evidence>
<evidence type="ECO:0000259" key="7">
    <source>
        <dbReference type="Pfam" id="PF04376"/>
    </source>
</evidence>
<feature type="region of interest" description="Disordered" evidence="6">
    <location>
        <begin position="124"/>
        <end position="144"/>
    </location>
</feature>
<dbReference type="InterPro" id="IPR007471">
    <property type="entry name" value="N-end_Aminoacyl_Trfase_N"/>
</dbReference>
<accession>A0AAD5WL26</accession>
<dbReference type="PIRSF" id="PIRSF037207">
    <property type="entry name" value="ATE1_euk"/>
    <property type="match status" value="1"/>
</dbReference>
<dbReference type="PANTHER" id="PTHR21367">
    <property type="entry name" value="ARGININE-TRNA-PROTEIN TRANSFERASE 1"/>
    <property type="match status" value="1"/>
</dbReference>
<sequence length="334" mass="39512">MVSLRCVARRYGKDEFNEDDGDSVSFGVWAHSLSCANYQRFLDHGWRRSGKYIYKPIMDRTCCPQYTIRLDCTKFILSRSQRRTLRYMNDYLRNDTKPRGNVQQQAPVCKANVSSERAIVEEGAGDNNLSARAKDKSDNPVRKKKEMRRERCFARWREKGLDVEEMRKARAEREEARRRTLESYIIEPESSWIHRLEVKLVHTKSTEFEERYNESYLLYRKYQQTIHKDKCTSRGGYNRFLVETPLYDDEEMPRSSGQLRYGSYHQWYILDGKLLAVSVIDILPRCVSSKYMFYDPDFSFLSLGTYTALREIALTRRLLRNSTGLEILLYGLLH</sequence>
<dbReference type="EMBL" id="JAHQIW010007342">
    <property type="protein sequence ID" value="KAJ1373746.1"/>
    <property type="molecule type" value="Genomic_DNA"/>
</dbReference>
<feature type="domain" description="N-end rule aminoacyl transferase C-terminal" evidence="8">
    <location>
        <begin position="214"/>
        <end position="318"/>
    </location>
</feature>
<gene>
    <name evidence="9" type="ORF">KIN20_036242</name>
</gene>
<feature type="domain" description="N-end aminoacyl transferase N-terminal" evidence="7">
    <location>
        <begin position="28"/>
        <end position="83"/>
    </location>
</feature>
<keyword evidence="4" id="KW-0833">Ubl conjugation pathway</keyword>
<evidence type="ECO:0000256" key="3">
    <source>
        <dbReference type="ARBA" id="ARBA00022679"/>
    </source>
</evidence>
<evidence type="ECO:0000256" key="6">
    <source>
        <dbReference type="SAM" id="MobiDB-lite"/>
    </source>
</evidence>
<keyword evidence="3" id="KW-0808">Transferase</keyword>
<dbReference type="EC" id="2.3.2.8" evidence="2"/>